<reference evidence="2 3" key="1">
    <citation type="submission" date="2015-06" db="EMBL/GenBank/DDBJ databases">
        <title>Draft genome assembly of filamentous brackish cyanobacterium Limnoraphis robusta strain CS-951.</title>
        <authorList>
            <person name="Willis A."/>
            <person name="Parks M."/>
            <person name="Burford M.A."/>
        </authorList>
    </citation>
    <scope>NUCLEOTIDE SEQUENCE [LARGE SCALE GENOMIC DNA]</scope>
    <source>
        <strain evidence="2 3">CS-951</strain>
    </source>
</reference>
<sequence length="73" mass="8473">MQTYKHSEPDVDEYKVEAVLNPTSDKHSTAIDEDQEVAVRQLKHWKQYFPNKKTVRPKNPKTGAPIHPDLEFA</sequence>
<proteinExistence type="predicted"/>
<dbReference type="AlphaFoldDB" id="A0A0F5Y826"/>
<dbReference type="Proteomes" id="UP000033607">
    <property type="component" value="Unassembled WGS sequence"/>
</dbReference>
<evidence type="ECO:0000313" key="3">
    <source>
        <dbReference type="Proteomes" id="UP000033607"/>
    </source>
</evidence>
<comment type="caution">
    <text evidence="2">The sequence shown here is derived from an EMBL/GenBank/DDBJ whole genome shotgun (WGS) entry which is preliminary data.</text>
</comment>
<dbReference type="EMBL" id="LATL02000345">
    <property type="protein sequence ID" value="KKD35066.1"/>
    <property type="molecule type" value="Genomic_DNA"/>
</dbReference>
<organism evidence="2 3">
    <name type="scientific">Limnoraphis robusta CS-951</name>
    <dbReference type="NCBI Taxonomy" id="1637645"/>
    <lineage>
        <taxon>Bacteria</taxon>
        <taxon>Bacillati</taxon>
        <taxon>Cyanobacteriota</taxon>
        <taxon>Cyanophyceae</taxon>
        <taxon>Oscillatoriophycideae</taxon>
        <taxon>Oscillatoriales</taxon>
        <taxon>Sirenicapillariaceae</taxon>
        <taxon>Limnoraphis</taxon>
    </lineage>
</organism>
<name>A0A0F5Y826_9CYAN</name>
<protein>
    <submittedName>
        <fullName evidence="2">Uncharacterized protein</fullName>
    </submittedName>
</protein>
<evidence type="ECO:0000313" key="2">
    <source>
        <dbReference type="EMBL" id="KKD35066.1"/>
    </source>
</evidence>
<evidence type="ECO:0000256" key="1">
    <source>
        <dbReference type="SAM" id="MobiDB-lite"/>
    </source>
</evidence>
<gene>
    <name evidence="2" type="ORF">WN50_27350</name>
</gene>
<feature type="region of interest" description="Disordered" evidence="1">
    <location>
        <begin position="51"/>
        <end position="73"/>
    </location>
</feature>
<accession>A0A0F5Y826</accession>